<dbReference type="EMBL" id="PJQD01000008">
    <property type="protein sequence ID" value="POY76027.1"/>
    <property type="molecule type" value="Genomic_DNA"/>
</dbReference>
<dbReference type="OrthoDB" id="364892at2759"/>
<dbReference type="Proteomes" id="UP000237144">
    <property type="component" value="Unassembled WGS sequence"/>
</dbReference>
<organism evidence="1 2">
    <name type="scientific">Rhodotorula taiwanensis</name>
    <dbReference type="NCBI Taxonomy" id="741276"/>
    <lineage>
        <taxon>Eukaryota</taxon>
        <taxon>Fungi</taxon>
        <taxon>Dikarya</taxon>
        <taxon>Basidiomycota</taxon>
        <taxon>Pucciniomycotina</taxon>
        <taxon>Microbotryomycetes</taxon>
        <taxon>Sporidiobolales</taxon>
        <taxon>Sporidiobolaceae</taxon>
        <taxon>Rhodotorula</taxon>
    </lineage>
</organism>
<dbReference type="AlphaFoldDB" id="A0A2S5BGY9"/>
<protein>
    <submittedName>
        <fullName evidence="1">Uncharacterized protein</fullName>
    </submittedName>
</protein>
<name>A0A2S5BGY9_9BASI</name>
<evidence type="ECO:0000313" key="1">
    <source>
        <dbReference type="EMBL" id="POY76027.1"/>
    </source>
</evidence>
<sequence>MASSTYLSYCITVTNESLLYATEAHAGLDGPFRFFRLVQQRIAHGTLACSAPSPVSRIPTEVWELIQHKLVDKELRRAERVWISKLICDYLWKNEDGCDSCVDVLMEQKGTADPETAQACRAILAKYGLCMPSLQFLQDPVDHKATDSPASPCSKPESLVIIALPPFGVTSAASADEQPSYPTPSVSYDKYFNDAVWNVSFDLPACADDCFRALVRDYHLDVVAVHDGTLALAGTRAEKAGAESSRQVESVKSVRAIQPRWKLFTTVVCDW</sequence>
<reference evidence="1 2" key="1">
    <citation type="journal article" date="2018" name="Front. Microbiol.">
        <title>Prospects for Fungal Bioremediation of Acidic Radioactive Waste Sites: Characterization and Genome Sequence of Rhodotorula taiwanensis MD1149.</title>
        <authorList>
            <person name="Tkavc R."/>
            <person name="Matrosova V.Y."/>
            <person name="Grichenko O.E."/>
            <person name="Gostincar C."/>
            <person name="Volpe R.P."/>
            <person name="Klimenkova P."/>
            <person name="Gaidamakova E.K."/>
            <person name="Zhou C.E."/>
            <person name="Stewart B.J."/>
            <person name="Lyman M.G."/>
            <person name="Malfatti S.A."/>
            <person name="Rubinfeld B."/>
            <person name="Courtot M."/>
            <person name="Singh J."/>
            <person name="Dalgard C.L."/>
            <person name="Hamilton T."/>
            <person name="Frey K.G."/>
            <person name="Gunde-Cimerman N."/>
            <person name="Dugan L."/>
            <person name="Daly M.J."/>
        </authorList>
    </citation>
    <scope>NUCLEOTIDE SEQUENCE [LARGE SCALE GENOMIC DNA]</scope>
    <source>
        <strain evidence="1 2">MD1149</strain>
    </source>
</reference>
<gene>
    <name evidence="1" type="ORF">BMF94_0750</name>
</gene>
<proteinExistence type="predicted"/>
<dbReference type="STRING" id="741276.A0A2S5BGY9"/>
<comment type="caution">
    <text evidence="1">The sequence shown here is derived from an EMBL/GenBank/DDBJ whole genome shotgun (WGS) entry which is preliminary data.</text>
</comment>
<keyword evidence="2" id="KW-1185">Reference proteome</keyword>
<accession>A0A2S5BGY9</accession>
<evidence type="ECO:0000313" key="2">
    <source>
        <dbReference type="Proteomes" id="UP000237144"/>
    </source>
</evidence>